<accession>A0A0P1ATM6</accession>
<evidence type="ECO:0000313" key="2">
    <source>
        <dbReference type="Proteomes" id="UP000054928"/>
    </source>
</evidence>
<sequence>MGVHLRQSPTSVPQEPVKAWWSKRNERAWGKHTRVAGRRRQYLGLSEAVRTI</sequence>
<proteinExistence type="predicted"/>
<dbReference type="Proteomes" id="UP000054928">
    <property type="component" value="Unassembled WGS sequence"/>
</dbReference>
<organism evidence="1 2">
    <name type="scientific">Plasmopara halstedii</name>
    <name type="common">Downy mildew of sunflower</name>
    <dbReference type="NCBI Taxonomy" id="4781"/>
    <lineage>
        <taxon>Eukaryota</taxon>
        <taxon>Sar</taxon>
        <taxon>Stramenopiles</taxon>
        <taxon>Oomycota</taxon>
        <taxon>Peronosporomycetes</taxon>
        <taxon>Peronosporales</taxon>
        <taxon>Peronosporaceae</taxon>
        <taxon>Plasmopara</taxon>
    </lineage>
</organism>
<evidence type="ECO:0000313" key="1">
    <source>
        <dbReference type="EMBL" id="CEG44640.1"/>
    </source>
</evidence>
<dbReference type="AlphaFoldDB" id="A0A0P1ATM6"/>
<protein>
    <submittedName>
        <fullName evidence="1">Uncharacterized protein</fullName>
    </submittedName>
</protein>
<reference evidence="2" key="1">
    <citation type="submission" date="2014-09" db="EMBL/GenBank/DDBJ databases">
        <authorList>
            <person name="Sharma Rahul"/>
            <person name="Thines Marco"/>
        </authorList>
    </citation>
    <scope>NUCLEOTIDE SEQUENCE [LARGE SCALE GENOMIC DNA]</scope>
</reference>
<dbReference type="EMBL" id="CCYD01001204">
    <property type="protein sequence ID" value="CEG44640.1"/>
    <property type="molecule type" value="Genomic_DNA"/>
</dbReference>
<dbReference type="RefSeq" id="XP_024581009.1">
    <property type="nucleotide sequence ID" value="XM_024730764.1"/>
</dbReference>
<keyword evidence="2" id="KW-1185">Reference proteome</keyword>
<dbReference type="GeneID" id="36396041"/>
<name>A0A0P1ATM6_PLAHL</name>